<evidence type="ECO:0000313" key="1">
    <source>
        <dbReference type="EMBL" id="MFC7126855.1"/>
    </source>
</evidence>
<reference evidence="1 2" key="1">
    <citation type="journal article" date="2014" name="Int. J. Syst. Evol. Microbiol.">
        <title>Complete genome sequence of Corynebacterium casei LMG S-19264T (=DSM 44701T), isolated from a smear-ripened cheese.</title>
        <authorList>
            <consortium name="US DOE Joint Genome Institute (JGI-PGF)"/>
            <person name="Walter F."/>
            <person name="Albersmeier A."/>
            <person name="Kalinowski J."/>
            <person name="Ruckert C."/>
        </authorList>
    </citation>
    <scope>NUCLEOTIDE SEQUENCE [LARGE SCALE GENOMIC DNA]</scope>
    <source>
        <strain evidence="1 2">CGMCC 4.7215</strain>
    </source>
</reference>
<comment type="caution">
    <text evidence="1">The sequence shown here is derived from an EMBL/GenBank/DDBJ whole genome shotgun (WGS) entry which is preliminary data.</text>
</comment>
<sequence length="227" mass="24479">MSNSAEFTYDLSEMLPFEGLSSLRPGTSVLVTGPTMAGKDRLLYDVLGDGVSQNEAGIVVTTDGDGGESVDMVRSKAETADDSLLSAIDCRAQSDREETERDDGSCVYSVSSPSEFTSIGIGITDAFSRAEEANVTRGRLALTSLSTMVRYADQKTVFKFCHVLSQRLNSAGFIGLFTLNSDAHDEQTISVIKQAFDANIEIREVDGEKQGRVLGLGSQPTEWRPLS</sequence>
<dbReference type="SUPFAM" id="SSF52540">
    <property type="entry name" value="P-loop containing nucleoside triphosphate hydrolases"/>
    <property type="match status" value="1"/>
</dbReference>
<dbReference type="EMBL" id="JBHSZQ010000047">
    <property type="protein sequence ID" value="MFC7126855.1"/>
    <property type="molecule type" value="Genomic_DNA"/>
</dbReference>
<evidence type="ECO:0000313" key="2">
    <source>
        <dbReference type="Proteomes" id="UP001596414"/>
    </source>
</evidence>
<gene>
    <name evidence="1" type="ORF">ACFQJ7_12615</name>
</gene>
<dbReference type="InterPro" id="IPR027417">
    <property type="entry name" value="P-loop_NTPase"/>
</dbReference>
<dbReference type="Gene3D" id="3.40.50.300">
    <property type="entry name" value="P-loop containing nucleotide triphosphate hydrolases"/>
    <property type="match status" value="1"/>
</dbReference>
<accession>A0ABD5X6M3</accession>
<dbReference type="AlphaFoldDB" id="A0ABD5X6M3"/>
<proteinExistence type="predicted"/>
<dbReference type="Pfam" id="PF24336">
    <property type="entry name" value="DUF7504"/>
    <property type="match status" value="1"/>
</dbReference>
<dbReference type="Proteomes" id="UP001596414">
    <property type="component" value="Unassembled WGS sequence"/>
</dbReference>
<protein>
    <submittedName>
        <fullName evidence="1">RAD55 family ATPase</fullName>
    </submittedName>
</protein>
<name>A0ABD5X6M3_9EURY</name>
<dbReference type="RefSeq" id="WP_267637299.1">
    <property type="nucleotide sequence ID" value="NZ_JAODIY010000009.1"/>
</dbReference>
<dbReference type="InterPro" id="IPR055927">
    <property type="entry name" value="DUF7504"/>
</dbReference>
<organism evidence="1 2">
    <name type="scientific">Halovenus rubra</name>
    <dbReference type="NCBI Taxonomy" id="869890"/>
    <lineage>
        <taxon>Archaea</taxon>
        <taxon>Methanobacteriati</taxon>
        <taxon>Methanobacteriota</taxon>
        <taxon>Stenosarchaea group</taxon>
        <taxon>Halobacteria</taxon>
        <taxon>Halobacteriales</taxon>
        <taxon>Haloarculaceae</taxon>
        <taxon>Halovenus</taxon>
    </lineage>
</organism>